<keyword evidence="2" id="KW-0813">Transport</keyword>
<evidence type="ECO:0000313" key="9">
    <source>
        <dbReference type="EMBL" id="KAK1850411.1"/>
    </source>
</evidence>
<name>A0AAD9EMZ3_9PEZI</name>
<comment type="caution">
    <text evidence="9">The sequence shown here is derived from an EMBL/GenBank/DDBJ whole genome shotgun (WGS) entry which is preliminary data.</text>
</comment>
<dbReference type="FunFam" id="1.20.1250.20:FF:000386">
    <property type="entry name" value="MFS general substrate transporter"/>
    <property type="match status" value="1"/>
</dbReference>
<feature type="compositionally biased region" description="Polar residues" evidence="6">
    <location>
        <begin position="64"/>
        <end position="76"/>
    </location>
</feature>
<feature type="transmembrane region" description="Helical" evidence="7">
    <location>
        <begin position="1181"/>
        <end position="1201"/>
    </location>
</feature>
<gene>
    <name evidence="9" type="ORF">CCHR01_06958</name>
</gene>
<evidence type="ECO:0000256" key="5">
    <source>
        <dbReference type="ARBA" id="ARBA00023136"/>
    </source>
</evidence>
<proteinExistence type="predicted"/>
<evidence type="ECO:0000256" key="7">
    <source>
        <dbReference type="SAM" id="Phobius"/>
    </source>
</evidence>
<organism evidence="9 10">
    <name type="scientific">Colletotrichum chrysophilum</name>
    <dbReference type="NCBI Taxonomy" id="1836956"/>
    <lineage>
        <taxon>Eukaryota</taxon>
        <taxon>Fungi</taxon>
        <taxon>Dikarya</taxon>
        <taxon>Ascomycota</taxon>
        <taxon>Pezizomycotina</taxon>
        <taxon>Sordariomycetes</taxon>
        <taxon>Hypocreomycetidae</taxon>
        <taxon>Glomerellales</taxon>
        <taxon>Glomerellaceae</taxon>
        <taxon>Colletotrichum</taxon>
        <taxon>Colletotrichum gloeosporioides species complex</taxon>
    </lineage>
</organism>
<feature type="domain" description="Major facilitator superfamily (MFS) profile" evidence="8">
    <location>
        <begin position="1020"/>
        <end position="1430"/>
    </location>
</feature>
<feature type="region of interest" description="Disordered" evidence="6">
    <location>
        <begin position="1"/>
        <end position="134"/>
    </location>
</feature>
<feature type="transmembrane region" description="Helical" evidence="7">
    <location>
        <begin position="1012"/>
        <end position="1031"/>
    </location>
</feature>
<evidence type="ECO:0000256" key="4">
    <source>
        <dbReference type="ARBA" id="ARBA00022989"/>
    </source>
</evidence>
<evidence type="ECO:0000256" key="3">
    <source>
        <dbReference type="ARBA" id="ARBA00022692"/>
    </source>
</evidence>
<keyword evidence="10" id="KW-1185">Reference proteome</keyword>
<sequence>GDRDDRDDKDNRGDRDDKDDRDDRDDKDDRDNKDDKDDRDNKDDRDDRDSINSRDRRDNRDTSVTDADGSTSSSHPSDQEIAPTTVPQNQRAPSDVEVIGRGAQEKREEEPEGAAGNMSDSRNGDDDTHRDDDADFDRISIDAESLDEALPPSLISVRPSIREYCKENGRTYHKLSEGKYILPNDVLEQDRLYLQHQLWLLTWDDKLCMSPMQDNAKRVLDIGTGTGIWAMEYADLHPETMVTGVDLSPIQPDYVPPNCMFEIDDVDKDWRWTIPFDFIFVRHMNSCFKSWEKMLAQAFQHLEPGGYIELQDNAWPILCPDDSMPETSAIARWSSLLVEGCNKIGSSIDVPTRFKQLLEEAGFEAVVEHKRIWPVSPWPAKKKLREAGWWVQAGSLAGLEASTLAVFTRVLGWTEQDTKDFCEEVREELLNRSVHAYWEVNVPRGHAVCVTKAPRIGELQCFPRHRRSNTSNFQIMNLKNLWHALPLTSGFFASTCPSEIHATIPESDGHWLSDRRSRSIYQIHSLLETCPEITSLDLRFALLGCVGFPERWSLPLDPAGGTKYVSAIQDLSLDGYNFGDSESNYISLYGWDHTLQWITSRNAYKFLKWRLLPRDQRAKTNLELWLEAMDFSQLQSLSIRCDSCRDSSTDLIAKLLAPKLPSLRSLSVEGPDMLDFILAIPAGSLNQLTWIEPQYSEKTLRLILEHHGSSLTELEWRSAETLYRPRPLLPMPILRDMGHLAPRLKALTIDLNRHNTSWPLDDMATLMKSSPGTLSKLTVYFEMASEYRRQKNDDYWDGRGETIEEFAQPLLNSTTARELARFLREHGGQSLEQVEFFAGDWERDWGEPLQFTDWLHQRRAWVHCNLGKRGGEVLCRGNDTVVPSGLMSCYLPNVAKPRAAISSRNSGRPKSRFPPARRGIALIDRLRVDGEICNPSRRHRAPVEPCTAGKGGAQAQYKTRMADITVSEASPLLAAASSSSSLLPPRRPVAASDMASRIKTALWGPPSVERSLLIKLDFTVLIYFSVVWFLFGINRASYSTAYISGMKEDLNFQGKDFNYMHTIYLVTYAVFQIPSTSILTIVKPRYVFVAANTVWSVLTLVTFRATHVYQVFILNGFEGAFSAIAYVGAHFIYGSWYKQSELATRAAVFCAFGNLGNMAGGWIQAGLLASLSNGPIAPWRLIFVVVSCVTIPFAVFGWFAIPDLPEHRSARFLSPEERDLAVTRLGRTKTKEWDLSIFRRVLLSWQFWLLPTVFMLYSLSVQAIQNNVMPLWMASRGYGVIQQNNYPTAIYATGIIATFIYCAVSDKLRSRWQASLCIGFTFIVSSAILISDPPDAGYFFAFYLMGTTYAPQALWYSWMADLTAHDLQLRAITTGFMNSFDFAFVTWWPLIFYPVTDAPNYQKGYIASLVTGALTVPVILLIAFLERRGRRNGTLAGNINEGSYSDEYTDTVEHTNANERTNTDEDANTAKGAEIATDVSRR</sequence>
<dbReference type="PROSITE" id="PS50850">
    <property type="entry name" value="MFS"/>
    <property type="match status" value="1"/>
</dbReference>
<feature type="non-terminal residue" evidence="9">
    <location>
        <position position="1482"/>
    </location>
</feature>
<evidence type="ECO:0000256" key="6">
    <source>
        <dbReference type="SAM" id="MobiDB-lite"/>
    </source>
</evidence>
<feature type="compositionally biased region" description="Basic and acidic residues" evidence="6">
    <location>
        <begin position="122"/>
        <end position="134"/>
    </location>
</feature>
<dbReference type="InterPro" id="IPR029063">
    <property type="entry name" value="SAM-dependent_MTases_sf"/>
</dbReference>
<evidence type="ECO:0000259" key="8">
    <source>
        <dbReference type="PROSITE" id="PS50850"/>
    </source>
</evidence>
<dbReference type="PANTHER" id="PTHR43791:SF4">
    <property type="entry name" value="PANTOTHENATE TRANSPORTER FEN2"/>
    <property type="match status" value="1"/>
</dbReference>
<feature type="region of interest" description="Disordered" evidence="6">
    <location>
        <begin position="1455"/>
        <end position="1482"/>
    </location>
</feature>
<dbReference type="Pfam" id="PF07690">
    <property type="entry name" value="MFS_1"/>
    <property type="match status" value="1"/>
</dbReference>
<comment type="subcellular location">
    <subcellularLocation>
        <location evidence="1">Membrane</location>
        <topology evidence="1">Multi-pass membrane protein</topology>
    </subcellularLocation>
</comment>
<feature type="transmembrane region" description="Helical" evidence="7">
    <location>
        <begin position="1247"/>
        <end position="1265"/>
    </location>
</feature>
<dbReference type="InterPro" id="IPR020846">
    <property type="entry name" value="MFS_dom"/>
</dbReference>
<evidence type="ECO:0000256" key="1">
    <source>
        <dbReference type="ARBA" id="ARBA00004141"/>
    </source>
</evidence>
<dbReference type="CDD" id="cd02440">
    <property type="entry name" value="AdoMet_MTases"/>
    <property type="match status" value="1"/>
</dbReference>
<dbReference type="Proteomes" id="UP001243330">
    <property type="component" value="Unassembled WGS sequence"/>
</dbReference>
<feature type="transmembrane region" description="Helical" evidence="7">
    <location>
        <begin position="1086"/>
        <end position="1106"/>
    </location>
</feature>
<evidence type="ECO:0000256" key="2">
    <source>
        <dbReference type="ARBA" id="ARBA00022448"/>
    </source>
</evidence>
<dbReference type="Pfam" id="PF13489">
    <property type="entry name" value="Methyltransf_23"/>
    <property type="match status" value="1"/>
</dbReference>
<dbReference type="Gene3D" id="1.20.1250.20">
    <property type="entry name" value="MFS general substrate transporter like domains"/>
    <property type="match status" value="2"/>
</dbReference>
<evidence type="ECO:0000313" key="10">
    <source>
        <dbReference type="Proteomes" id="UP001243330"/>
    </source>
</evidence>
<dbReference type="GO" id="GO:0005886">
    <property type="term" value="C:plasma membrane"/>
    <property type="evidence" value="ECO:0007669"/>
    <property type="project" value="TreeGrafter"/>
</dbReference>
<accession>A0AAD9EMZ3</accession>
<feature type="transmembrane region" description="Helical" evidence="7">
    <location>
        <begin position="1311"/>
        <end position="1330"/>
    </location>
</feature>
<dbReference type="GO" id="GO:0098717">
    <property type="term" value="P:pantothenate import across plasma membrane"/>
    <property type="evidence" value="ECO:0007669"/>
    <property type="project" value="TreeGrafter"/>
</dbReference>
<dbReference type="SUPFAM" id="SSF103473">
    <property type="entry name" value="MFS general substrate transporter"/>
    <property type="match status" value="1"/>
</dbReference>
<feature type="transmembrane region" description="Helical" evidence="7">
    <location>
        <begin position="1371"/>
        <end position="1393"/>
    </location>
</feature>
<protein>
    <submittedName>
        <fullName evidence="9">Pantothenate transporter</fullName>
    </submittedName>
</protein>
<dbReference type="InterPro" id="IPR036259">
    <property type="entry name" value="MFS_trans_sf"/>
</dbReference>
<dbReference type="GO" id="GO:0015233">
    <property type="term" value="F:pantothenate transmembrane transporter activity"/>
    <property type="evidence" value="ECO:0007669"/>
    <property type="project" value="TreeGrafter"/>
</dbReference>
<dbReference type="EMBL" id="JAQOWY010000120">
    <property type="protein sequence ID" value="KAK1850411.1"/>
    <property type="molecule type" value="Genomic_DNA"/>
</dbReference>
<feature type="compositionally biased region" description="Basic and acidic residues" evidence="6">
    <location>
        <begin position="27"/>
        <end position="63"/>
    </location>
</feature>
<dbReference type="SUPFAM" id="SSF53335">
    <property type="entry name" value="S-adenosyl-L-methionine-dependent methyltransferases"/>
    <property type="match status" value="1"/>
</dbReference>
<keyword evidence="4 7" id="KW-1133">Transmembrane helix</keyword>
<reference evidence="9" key="1">
    <citation type="submission" date="2023-01" db="EMBL/GenBank/DDBJ databases">
        <title>Colletotrichum chrysophilum M932 genome sequence.</title>
        <authorList>
            <person name="Baroncelli R."/>
        </authorList>
    </citation>
    <scope>NUCLEOTIDE SEQUENCE</scope>
    <source>
        <strain evidence="9">M932</strain>
    </source>
</reference>
<feature type="transmembrane region" description="Helical" evidence="7">
    <location>
        <begin position="1405"/>
        <end position="1425"/>
    </location>
</feature>
<feature type="transmembrane region" description="Helical" evidence="7">
    <location>
        <begin position="1336"/>
        <end position="1359"/>
    </location>
</feature>
<keyword evidence="5 7" id="KW-0472">Membrane</keyword>
<dbReference type="InterPro" id="IPR011701">
    <property type="entry name" value="MFS"/>
</dbReference>
<feature type="compositionally biased region" description="Basic and acidic residues" evidence="6">
    <location>
        <begin position="1"/>
        <end position="18"/>
    </location>
</feature>
<feature type="transmembrane region" description="Helical" evidence="7">
    <location>
        <begin position="1112"/>
        <end position="1134"/>
    </location>
</feature>
<keyword evidence="3 7" id="KW-0812">Transmembrane</keyword>
<feature type="transmembrane region" description="Helical" evidence="7">
    <location>
        <begin position="1285"/>
        <end position="1304"/>
    </location>
</feature>
<feature type="transmembrane region" description="Helical" evidence="7">
    <location>
        <begin position="1146"/>
        <end position="1169"/>
    </location>
</feature>
<dbReference type="Gene3D" id="3.40.50.150">
    <property type="entry name" value="Vaccinia Virus protein VP39"/>
    <property type="match status" value="1"/>
</dbReference>
<dbReference type="PANTHER" id="PTHR43791">
    <property type="entry name" value="PERMEASE-RELATED"/>
    <property type="match status" value="1"/>
</dbReference>